<keyword evidence="2" id="KW-1185">Reference proteome</keyword>
<comment type="caution">
    <text evidence="1">The sequence shown here is derived from an EMBL/GenBank/DDBJ whole genome shotgun (WGS) entry which is preliminary data.</text>
</comment>
<evidence type="ECO:0000313" key="1">
    <source>
        <dbReference type="EMBL" id="MBB6121050.1"/>
    </source>
</evidence>
<gene>
    <name evidence="1" type="ORF">FHS13_003011</name>
</gene>
<sequence length="96" mass="10723">MPMDYHPTPTEVVASWIPHDARWHEAARSAAAIGVDTVRRYVCGLILDHRDGDRELTDEYDLRSIEALTEDLGAGGLAAVEWSRVRDALLLPLEAR</sequence>
<protein>
    <submittedName>
        <fullName evidence="1">Uncharacterized protein</fullName>
    </submittedName>
</protein>
<reference evidence="1 2" key="1">
    <citation type="submission" date="2020-08" db="EMBL/GenBank/DDBJ databases">
        <title>Genomic Encyclopedia of Type Strains, Phase III (KMG-III): the genomes of soil and plant-associated and newly described type strains.</title>
        <authorList>
            <person name="Whitman W."/>
        </authorList>
    </citation>
    <scope>NUCLEOTIDE SEQUENCE [LARGE SCALE GENOMIC DNA]</scope>
    <source>
        <strain evidence="1 2">CECT 8712</strain>
    </source>
</reference>
<accession>A0A841IS62</accession>
<name>A0A841IS62_9ACTN</name>
<dbReference type="AlphaFoldDB" id="A0A841IS62"/>
<proteinExistence type="predicted"/>
<evidence type="ECO:0000313" key="2">
    <source>
        <dbReference type="Proteomes" id="UP000536604"/>
    </source>
</evidence>
<organism evidence="1 2">
    <name type="scientific">Nocardiopsis algeriensis</name>
    <dbReference type="NCBI Taxonomy" id="1478215"/>
    <lineage>
        <taxon>Bacteria</taxon>
        <taxon>Bacillati</taxon>
        <taxon>Actinomycetota</taxon>
        <taxon>Actinomycetes</taxon>
        <taxon>Streptosporangiales</taxon>
        <taxon>Nocardiopsidaceae</taxon>
        <taxon>Nocardiopsis</taxon>
    </lineage>
</organism>
<dbReference type="Proteomes" id="UP000536604">
    <property type="component" value="Unassembled WGS sequence"/>
</dbReference>
<dbReference type="EMBL" id="JACHJO010000008">
    <property type="protein sequence ID" value="MBB6121050.1"/>
    <property type="molecule type" value="Genomic_DNA"/>
</dbReference>